<sequence>MNNETVNRKYKDTVFRLLFKDKSNLLSLFNAVNDTDFSDENDIKITTLENAIYMTSKNDISCIIDMKLNLFEHQSTVNPNMPYRNLEYVTKCFKRYVGNFDVYTGKALTLPNPKFVVFYNGVNEQPPIRVMRLSDLYAHKDEIPNLELVVIQYNINNLVNCTLMDRCEPLKEYSEFIGCIRSNLKTMDKGEAVDSAIDYCIGNGILKDFLTNNRNEVRSMSLFEFDAEEHEKAIKQIAYEDGYDKGE</sequence>
<dbReference type="eggNOG" id="ENOG502Z9EJ">
    <property type="taxonomic scope" value="Bacteria"/>
</dbReference>
<evidence type="ECO:0008006" key="3">
    <source>
        <dbReference type="Google" id="ProtNLM"/>
    </source>
</evidence>
<keyword evidence="2" id="KW-1185">Reference proteome</keyword>
<evidence type="ECO:0000313" key="2">
    <source>
        <dbReference type="Proteomes" id="UP000006238"/>
    </source>
</evidence>
<proteinExistence type="predicted"/>
<comment type="caution">
    <text evidence="1">The sequence shown here is derived from an EMBL/GenBank/DDBJ whole genome shotgun (WGS) entry which is preliminary data.</text>
</comment>
<accession>D4S380</accession>
<dbReference type="EMBL" id="ABWN01000048">
    <property type="protein sequence ID" value="EFF67299.1"/>
    <property type="molecule type" value="Genomic_DNA"/>
</dbReference>
<name>D4S380_9FIRM</name>
<dbReference type="Proteomes" id="UP000006238">
    <property type="component" value="Unassembled WGS sequence"/>
</dbReference>
<gene>
    <name evidence="1" type="ORF">BUTYVIB_02574</name>
</gene>
<evidence type="ECO:0000313" key="1">
    <source>
        <dbReference type="EMBL" id="EFF67299.1"/>
    </source>
</evidence>
<organism evidence="1 2">
    <name type="scientific">Eshraghiella crossota DSM 2876</name>
    <dbReference type="NCBI Taxonomy" id="511680"/>
    <lineage>
        <taxon>Bacteria</taxon>
        <taxon>Bacillati</taxon>
        <taxon>Bacillota</taxon>
        <taxon>Clostridia</taxon>
        <taxon>Lachnospirales</taxon>
        <taxon>Lachnospiraceae</taxon>
        <taxon>Eshraghiella</taxon>
    </lineage>
</organism>
<reference evidence="1 2" key="1">
    <citation type="submission" date="2010-02" db="EMBL/GenBank/DDBJ databases">
        <authorList>
            <person name="Weinstock G."/>
            <person name="Sodergren E."/>
            <person name="Clifton S."/>
            <person name="Fulton L."/>
            <person name="Fulton B."/>
            <person name="Courtney L."/>
            <person name="Fronick C."/>
            <person name="Harrison M."/>
            <person name="Strong C."/>
            <person name="Farmer C."/>
            <person name="Delahaunty K."/>
            <person name="Markovic C."/>
            <person name="Hall O."/>
            <person name="Minx P."/>
            <person name="Tomlinson C."/>
            <person name="Mitreva M."/>
            <person name="Nelson J."/>
            <person name="Hou S."/>
            <person name="Wollam A."/>
            <person name="Pepin K.H."/>
            <person name="Johnson M."/>
            <person name="Bhonagiri V."/>
            <person name="Zhang X."/>
            <person name="Suruliraj S."/>
            <person name="Warren W."/>
            <person name="Chinwalla A."/>
            <person name="Mardis E.R."/>
            <person name="Wilson R.K."/>
        </authorList>
    </citation>
    <scope>NUCLEOTIDE SEQUENCE [LARGE SCALE GENOMIC DNA]</scope>
    <source>
        <strain evidence="1 2">DSM 2876</strain>
    </source>
</reference>
<feature type="non-terminal residue" evidence="1">
    <location>
        <position position="247"/>
    </location>
</feature>
<dbReference type="HOGENOM" id="CLU_068216_0_1_9"/>
<protein>
    <recommendedName>
        <fullName evidence="3">Transposase (putative) YhgA-like domain-containing protein</fullName>
    </recommendedName>
</protein>
<dbReference type="AlphaFoldDB" id="D4S380"/>
<dbReference type="RefSeq" id="WP_005604823.1">
    <property type="nucleotide sequence ID" value="NZ_GG663531.1"/>
</dbReference>